<keyword evidence="3" id="KW-1185">Reference proteome</keyword>
<dbReference type="Proteomes" id="UP000054804">
    <property type="component" value="Unassembled WGS sequence"/>
</dbReference>
<reference evidence="2 3" key="1">
    <citation type="submission" date="2015-12" db="EMBL/GenBank/DDBJ databases">
        <title>Draft genome sequence of Streptomyces silvensis ATCC 53525, a producer of novel hormone antagonists.</title>
        <authorList>
            <person name="Johnston C.W."/>
            <person name="Li Y."/>
            <person name="Magarvey N.A."/>
        </authorList>
    </citation>
    <scope>NUCLEOTIDE SEQUENCE [LARGE SCALE GENOMIC DNA]</scope>
    <source>
        <strain evidence="2 3">ATCC 53525</strain>
    </source>
</reference>
<protein>
    <submittedName>
        <fullName evidence="2">Uncharacterized protein</fullName>
    </submittedName>
</protein>
<comment type="caution">
    <text evidence="2">The sequence shown here is derived from an EMBL/GenBank/DDBJ whole genome shotgun (WGS) entry which is preliminary data.</text>
</comment>
<name>A0A0W7WRF4_9ACTN</name>
<proteinExistence type="predicted"/>
<dbReference type="STRING" id="1765722.AT728_34375"/>
<evidence type="ECO:0000313" key="2">
    <source>
        <dbReference type="EMBL" id="KUF13186.1"/>
    </source>
</evidence>
<accession>A0A0W7WRF4</accession>
<dbReference type="AlphaFoldDB" id="A0A0W7WRF4"/>
<gene>
    <name evidence="2" type="ORF">AT728_34375</name>
</gene>
<dbReference type="EMBL" id="LOCL01000082">
    <property type="protein sequence ID" value="KUF13186.1"/>
    <property type="molecule type" value="Genomic_DNA"/>
</dbReference>
<evidence type="ECO:0000313" key="3">
    <source>
        <dbReference type="Proteomes" id="UP000054804"/>
    </source>
</evidence>
<keyword evidence="1" id="KW-0812">Transmembrane</keyword>
<sequence>MPVSGAVPAASVVAVPVRVLMLVRVVLVLVLVLMAVRWLLRCPLLAAPIRCRQMLPRASTSSRTPGSR</sequence>
<keyword evidence="1" id="KW-1133">Transmembrane helix</keyword>
<organism evidence="2 3">
    <name type="scientific">Streptomyces silvensis</name>
    <dbReference type="NCBI Taxonomy" id="1765722"/>
    <lineage>
        <taxon>Bacteria</taxon>
        <taxon>Bacillati</taxon>
        <taxon>Actinomycetota</taxon>
        <taxon>Actinomycetes</taxon>
        <taxon>Kitasatosporales</taxon>
        <taxon>Streptomycetaceae</taxon>
        <taxon>Streptomyces</taxon>
    </lineage>
</organism>
<feature type="transmembrane region" description="Helical" evidence="1">
    <location>
        <begin position="20"/>
        <end position="40"/>
    </location>
</feature>
<keyword evidence="1" id="KW-0472">Membrane</keyword>
<evidence type="ECO:0000256" key="1">
    <source>
        <dbReference type="SAM" id="Phobius"/>
    </source>
</evidence>